<name>A0A8W7NYN1_ANOCL</name>
<feature type="compositionally biased region" description="Polar residues" evidence="1">
    <location>
        <begin position="1"/>
        <end position="12"/>
    </location>
</feature>
<feature type="region of interest" description="Disordered" evidence="1">
    <location>
        <begin position="189"/>
        <end position="214"/>
    </location>
</feature>
<organism evidence="2">
    <name type="scientific">Anopheles coluzzii</name>
    <name type="common">African malaria mosquito</name>
    <dbReference type="NCBI Taxonomy" id="1518534"/>
    <lineage>
        <taxon>Eukaryota</taxon>
        <taxon>Metazoa</taxon>
        <taxon>Ecdysozoa</taxon>
        <taxon>Arthropoda</taxon>
        <taxon>Hexapoda</taxon>
        <taxon>Insecta</taxon>
        <taxon>Pterygota</taxon>
        <taxon>Neoptera</taxon>
        <taxon>Endopterygota</taxon>
        <taxon>Diptera</taxon>
        <taxon>Nematocera</taxon>
        <taxon>Culicoidea</taxon>
        <taxon>Culicidae</taxon>
        <taxon>Anophelinae</taxon>
        <taxon>Anopheles</taxon>
    </lineage>
</organism>
<reference evidence="2" key="1">
    <citation type="submission" date="2022-08" db="UniProtKB">
        <authorList>
            <consortium name="EnsemblMetazoa"/>
        </authorList>
    </citation>
    <scope>IDENTIFICATION</scope>
</reference>
<feature type="compositionally biased region" description="Basic residues" evidence="1">
    <location>
        <begin position="157"/>
        <end position="166"/>
    </location>
</feature>
<evidence type="ECO:0000256" key="1">
    <source>
        <dbReference type="SAM" id="MobiDB-lite"/>
    </source>
</evidence>
<feature type="compositionally biased region" description="Low complexity" evidence="1">
    <location>
        <begin position="126"/>
        <end position="140"/>
    </location>
</feature>
<sequence length="288" mass="29618">MDVGRTSATTGERSPGDGPRTAAPGCRNEFDKATSASFSGAEASITVHDVCNKSGGSGSSNGGSGRPHDSSGGCGGQFSSGARSHVAPGSCSGGGTAAAATPAGAPAAVRQHQPTSIISPKKPCDYSSIISVRSSSSNSNRGGGGGGRPYGPPSPVHHQHHHHHYYYRTSTGRTRRAWAVPGPITTLPTRSSNGSAGHHLWLRSPTASSSSSNITDTELERSLDEYQHVRGMGPARTALETSIDCANLLDELQVELAQPALALSSPVSLHEEIEQLSSAFDCDASNHL</sequence>
<protein>
    <submittedName>
        <fullName evidence="2">Uncharacterized protein</fullName>
    </submittedName>
</protein>
<evidence type="ECO:0000313" key="2">
    <source>
        <dbReference type="EnsemblMetazoa" id="ACOM022782-PA.1"/>
    </source>
</evidence>
<feature type="compositionally biased region" description="Low complexity" evidence="1">
    <location>
        <begin position="97"/>
        <end position="108"/>
    </location>
</feature>
<feature type="region of interest" description="Disordered" evidence="1">
    <location>
        <begin position="1"/>
        <end position="171"/>
    </location>
</feature>
<dbReference type="AlphaFoldDB" id="A0A8W7NYN1"/>
<dbReference type="Proteomes" id="UP000075882">
    <property type="component" value="Unassembled WGS sequence"/>
</dbReference>
<feature type="compositionally biased region" description="Gly residues" evidence="1">
    <location>
        <begin position="55"/>
        <end position="65"/>
    </location>
</feature>
<dbReference type="VEuPathDB" id="VectorBase:ACON2_033954"/>
<proteinExistence type="predicted"/>
<dbReference type="EnsemblMetazoa" id="ACOM022782-RA">
    <property type="protein sequence ID" value="ACOM022782-PA.1"/>
    <property type="gene ID" value="ACOM022782"/>
</dbReference>
<accession>A0A8W7NYN1</accession>